<gene>
    <name evidence="1" type="ORF">NA56DRAFT_687901</name>
</gene>
<dbReference type="AlphaFoldDB" id="A0A2J6Q9E6"/>
<organism evidence="1 2">
    <name type="scientific">Hyaloscypha hepaticicola</name>
    <dbReference type="NCBI Taxonomy" id="2082293"/>
    <lineage>
        <taxon>Eukaryota</taxon>
        <taxon>Fungi</taxon>
        <taxon>Dikarya</taxon>
        <taxon>Ascomycota</taxon>
        <taxon>Pezizomycotina</taxon>
        <taxon>Leotiomycetes</taxon>
        <taxon>Helotiales</taxon>
        <taxon>Hyaloscyphaceae</taxon>
        <taxon>Hyaloscypha</taxon>
    </lineage>
</organism>
<sequence length="597" mass="67705">MARIRAYFSKRPGQYQNKAEHVPVRITVREPVLLDPGRPSLAHLPNDVVLRILSFIDDLHTIASLSSAFYEKARYVQHHTVHIDLNQRSKARGHLEILSRNLLPAVRVLEVSGKTQHEGDEILTRLLNILPGMTGLRDLHWHSIPLSILDHVPTRVRLHTSVTCKDTGDELEEHLQHEQARALLAQLADNQNLFSLSVRLPFLHLHECRSTMHALKRVLLSCPRLVRIPMLNVGYACFPPHGVVDGPPLGAPYCGLGLSGGERPQALEEFSVERYPWGREPFGVNNSVYTTGYPEQGTEMHYWAETFDWSRLQRLNDIRSDLAMEIAPRLMCLKEVVITDRWHCPWDKTAFLEEIPTALERISIQSWGDVGNKPGPITRHGAALRRLEMHLVGRPWAADRLVTDTGLAALCNGLPHLEELAIDIARDKSADWPYSSLDIIARFPCLRTVQLWFQLDRPAPLIPHLTVSAAHQLFGYIRKRNRNIQRLVLCSGTPALFTFFGEPTWTGQNSIRLVCEVSYYDSNAASVTCPDLNTEMNKELNRLAKGDREAGKGMFEGATGLLLRVALDGPLTMDEWEAWRKLESVRLWRAYRRQSGT</sequence>
<proteinExistence type="predicted"/>
<name>A0A2J6Q9E6_9HELO</name>
<dbReference type="OrthoDB" id="3945550at2759"/>
<keyword evidence="2" id="KW-1185">Reference proteome</keyword>
<reference evidence="1 2" key="1">
    <citation type="submission" date="2016-05" db="EMBL/GenBank/DDBJ databases">
        <title>A degradative enzymes factory behind the ericoid mycorrhizal symbiosis.</title>
        <authorList>
            <consortium name="DOE Joint Genome Institute"/>
            <person name="Martino E."/>
            <person name="Morin E."/>
            <person name="Grelet G."/>
            <person name="Kuo A."/>
            <person name="Kohler A."/>
            <person name="Daghino S."/>
            <person name="Barry K."/>
            <person name="Choi C."/>
            <person name="Cichocki N."/>
            <person name="Clum A."/>
            <person name="Copeland A."/>
            <person name="Hainaut M."/>
            <person name="Haridas S."/>
            <person name="Labutti K."/>
            <person name="Lindquist E."/>
            <person name="Lipzen A."/>
            <person name="Khouja H.-R."/>
            <person name="Murat C."/>
            <person name="Ohm R."/>
            <person name="Olson A."/>
            <person name="Spatafora J."/>
            <person name="Veneault-Fourrey C."/>
            <person name="Henrissat B."/>
            <person name="Grigoriev I."/>
            <person name="Martin F."/>
            <person name="Perotto S."/>
        </authorList>
    </citation>
    <scope>NUCLEOTIDE SEQUENCE [LARGE SCALE GENOMIC DNA]</scope>
    <source>
        <strain evidence="1 2">UAMH 7357</strain>
    </source>
</reference>
<dbReference type="EMBL" id="KZ613476">
    <property type="protein sequence ID" value="PMD22889.1"/>
    <property type="molecule type" value="Genomic_DNA"/>
</dbReference>
<evidence type="ECO:0000313" key="2">
    <source>
        <dbReference type="Proteomes" id="UP000235672"/>
    </source>
</evidence>
<protein>
    <submittedName>
        <fullName evidence="1">Uncharacterized protein</fullName>
    </submittedName>
</protein>
<accession>A0A2J6Q9E6</accession>
<dbReference type="STRING" id="1745343.A0A2J6Q9E6"/>
<evidence type="ECO:0000313" key="1">
    <source>
        <dbReference type="EMBL" id="PMD22889.1"/>
    </source>
</evidence>
<dbReference type="Proteomes" id="UP000235672">
    <property type="component" value="Unassembled WGS sequence"/>
</dbReference>